<dbReference type="SUPFAM" id="SSF51735">
    <property type="entry name" value="NAD(P)-binding Rossmann-fold domains"/>
    <property type="match status" value="1"/>
</dbReference>
<dbReference type="Proteomes" id="UP000189777">
    <property type="component" value="Unassembled WGS sequence"/>
</dbReference>
<protein>
    <submittedName>
        <fullName evidence="3">NADPH:quinone reductase</fullName>
    </submittedName>
</protein>
<organism evidence="3 4">
    <name type="scientific">Krasilnikoviella flava</name>
    <dbReference type="NCBI Taxonomy" id="526729"/>
    <lineage>
        <taxon>Bacteria</taxon>
        <taxon>Bacillati</taxon>
        <taxon>Actinomycetota</taxon>
        <taxon>Actinomycetes</taxon>
        <taxon>Micrococcales</taxon>
        <taxon>Promicromonosporaceae</taxon>
        <taxon>Krasilnikoviella</taxon>
    </lineage>
</organism>
<dbReference type="InterPro" id="IPR013154">
    <property type="entry name" value="ADH-like_N"/>
</dbReference>
<evidence type="ECO:0000256" key="1">
    <source>
        <dbReference type="ARBA" id="ARBA00022857"/>
    </source>
</evidence>
<dbReference type="CDD" id="cd05289">
    <property type="entry name" value="MDR_like_2"/>
    <property type="match status" value="1"/>
</dbReference>
<dbReference type="OrthoDB" id="3175656at2"/>
<dbReference type="InterPro" id="IPR011032">
    <property type="entry name" value="GroES-like_sf"/>
</dbReference>
<gene>
    <name evidence="3" type="ORF">SAMN04324258_2170</name>
</gene>
<evidence type="ECO:0000259" key="2">
    <source>
        <dbReference type="SMART" id="SM00829"/>
    </source>
</evidence>
<dbReference type="SUPFAM" id="SSF50129">
    <property type="entry name" value="GroES-like"/>
    <property type="match status" value="1"/>
</dbReference>
<dbReference type="InterPro" id="IPR036291">
    <property type="entry name" value="NAD(P)-bd_dom_sf"/>
</dbReference>
<dbReference type="Gene3D" id="3.90.180.10">
    <property type="entry name" value="Medium-chain alcohol dehydrogenases, catalytic domain"/>
    <property type="match status" value="1"/>
</dbReference>
<dbReference type="AlphaFoldDB" id="A0A1T5KG63"/>
<sequence length="300" mass="30328">MRAIVFETHGDPEVLHLADVPDPQAGPAQVRVRVEAAAVNGWDLTVRSAPVPGMRPPRFPVVPGLEVAGVVDQVGDAVTGVAPGDRVVGFAVGGGYAELARTSVFARVPDGLAATDAVTLPVAAEAATRVLRRLGVRAGETLLVHGASGSVGELATQLAVRRGARVIGTASPRNQDRVAALGATPTPYGAGLVERVRALAPDGVDAVLDTTGAGVLPDSIALRGGTDRIVTIADDAAADLRVEFSSRSERDAGDLAEAVAALARGDLVTTVGAVLPLADAARAHALVETGHPGGKVVLVP</sequence>
<reference evidence="3 4" key="1">
    <citation type="submission" date="2017-02" db="EMBL/GenBank/DDBJ databases">
        <authorList>
            <person name="Peterson S.W."/>
        </authorList>
    </citation>
    <scope>NUCLEOTIDE SEQUENCE [LARGE SCALE GENOMIC DNA]</scope>
    <source>
        <strain evidence="3 4">DSM 21481</strain>
    </source>
</reference>
<keyword evidence="1" id="KW-0521">NADP</keyword>
<dbReference type="EMBL" id="FUZQ01000003">
    <property type="protein sequence ID" value="SKC62641.1"/>
    <property type="molecule type" value="Genomic_DNA"/>
</dbReference>
<dbReference type="SMART" id="SM00829">
    <property type="entry name" value="PKS_ER"/>
    <property type="match status" value="1"/>
</dbReference>
<evidence type="ECO:0000313" key="4">
    <source>
        <dbReference type="Proteomes" id="UP000189777"/>
    </source>
</evidence>
<dbReference type="GO" id="GO:0016491">
    <property type="term" value="F:oxidoreductase activity"/>
    <property type="evidence" value="ECO:0007669"/>
    <property type="project" value="InterPro"/>
</dbReference>
<dbReference type="PANTHER" id="PTHR44154:SF1">
    <property type="entry name" value="QUINONE OXIDOREDUCTASE"/>
    <property type="match status" value="1"/>
</dbReference>
<dbReference type="Gene3D" id="3.40.50.720">
    <property type="entry name" value="NAD(P)-binding Rossmann-like Domain"/>
    <property type="match status" value="1"/>
</dbReference>
<dbReference type="PANTHER" id="PTHR44154">
    <property type="entry name" value="QUINONE OXIDOREDUCTASE"/>
    <property type="match status" value="1"/>
</dbReference>
<dbReference type="InterPro" id="IPR020843">
    <property type="entry name" value="ER"/>
</dbReference>
<dbReference type="Pfam" id="PF08240">
    <property type="entry name" value="ADH_N"/>
    <property type="match status" value="1"/>
</dbReference>
<dbReference type="RefSeq" id="WP_079574283.1">
    <property type="nucleotide sequence ID" value="NZ_FUZQ01000003.1"/>
</dbReference>
<keyword evidence="4" id="KW-1185">Reference proteome</keyword>
<accession>A0A1T5KG63</accession>
<dbReference type="Pfam" id="PF13602">
    <property type="entry name" value="ADH_zinc_N_2"/>
    <property type="match status" value="1"/>
</dbReference>
<name>A0A1T5KG63_9MICO</name>
<evidence type="ECO:0000313" key="3">
    <source>
        <dbReference type="EMBL" id="SKC62641.1"/>
    </source>
</evidence>
<dbReference type="STRING" id="526729.SAMN04324258_2170"/>
<proteinExistence type="predicted"/>
<feature type="domain" description="Enoyl reductase (ER)" evidence="2">
    <location>
        <begin position="10"/>
        <end position="298"/>
    </location>
</feature>
<dbReference type="InterPro" id="IPR051603">
    <property type="entry name" value="Zinc-ADH_QOR/CCCR"/>
</dbReference>